<feature type="domain" description="Ubiquitin-like" evidence="1">
    <location>
        <begin position="1024"/>
        <end position="1099"/>
    </location>
</feature>
<feature type="domain" description="Ubiquitin-like" evidence="1">
    <location>
        <begin position="761"/>
        <end position="836"/>
    </location>
</feature>
<dbReference type="EnsemblMetazoa" id="XM_050662622.1">
    <property type="protein sequence ID" value="XP_050518579.1"/>
    <property type="gene ID" value="LOC114335155"/>
</dbReference>
<feature type="domain" description="Ubiquitin-like" evidence="1">
    <location>
        <begin position="913"/>
        <end position="949"/>
    </location>
</feature>
<dbReference type="PROSITE" id="PS50053">
    <property type="entry name" value="UBIQUITIN_2"/>
    <property type="match status" value="17"/>
</dbReference>
<accession>A0ABM5L812</accession>
<feature type="domain" description="Ubiquitin-like" evidence="1">
    <location>
        <begin position="77"/>
        <end position="152"/>
    </location>
</feature>
<feature type="domain" description="Ubiquitin-like" evidence="1">
    <location>
        <begin position="1100"/>
        <end position="1175"/>
    </location>
</feature>
<dbReference type="CDD" id="cd01803">
    <property type="entry name" value="Ubl_ubiquitin"/>
    <property type="match status" value="16"/>
</dbReference>
<feature type="domain" description="Ubiquitin-like" evidence="1">
    <location>
        <begin position="1"/>
        <end position="76"/>
    </location>
</feature>
<feature type="domain" description="Ubiquitin-like" evidence="1">
    <location>
        <begin position="153"/>
        <end position="228"/>
    </location>
</feature>
<feature type="domain" description="Ubiquitin-like" evidence="1">
    <location>
        <begin position="381"/>
        <end position="456"/>
    </location>
</feature>
<feature type="domain" description="Ubiquitin-like" evidence="1">
    <location>
        <begin position="1176"/>
        <end position="1251"/>
    </location>
</feature>
<feature type="domain" description="Ubiquitin-like" evidence="1">
    <location>
        <begin position="457"/>
        <end position="532"/>
    </location>
</feature>
<dbReference type="PANTHER" id="PTHR10666">
    <property type="entry name" value="UBIQUITIN"/>
    <property type="match status" value="1"/>
</dbReference>
<dbReference type="GeneID" id="114335155"/>
<feature type="domain" description="Ubiquitin-like" evidence="1">
    <location>
        <begin position="533"/>
        <end position="608"/>
    </location>
</feature>
<proteinExistence type="predicted"/>
<dbReference type="PRINTS" id="PR00348">
    <property type="entry name" value="UBIQUITIN"/>
</dbReference>
<feature type="domain" description="Ubiquitin-like" evidence="1">
    <location>
        <begin position="609"/>
        <end position="684"/>
    </location>
</feature>
<feature type="domain" description="Ubiquitin-like" evidence="1">
    <location>
        <begin position="948"/>
        <end position="1023"/>
    </location>
</feature>
<dbReference type="InterPro" id="IPR050158">
    <property type="entry name" value="Ubiquitin_ubiquitin-like"/>
</dbReference>
<dbReference type="Proteomes" id="UP001652700">
    <property type="component" value="Unplaced"/>
</dbReference>
<dbReference type="InterPro" id="IPR019954">
    <property type="entry name" value="Ubiquitin_CS"/>
</dbReference>
<protein>
    <recommendedName>
        <fullName evidence="1">Ubiquitin-like domain-containing protein</fullName>
    </recommendedName>
</protein>
<dbReference type="Gene3D" id="3.10.20.90">
    <property type="entry name" value="Phosphatidylinositol 3-kinase Catalytic Subunit, Chain A, domain 1"/>
    <property type="match status" value="17"/>
</dbReference>
<dbReference type="InterPro" id="IPR019956">
    <property type="entry name" value="Ubiquitin_dom"/>
</dbReference>
<reference evidence="2" key="1">
    <citation type="submission" date="2025-05" db="UniProtKB">
        <authorList>
            <consortium name="EnsemblMetazoa"/>
        </authorList>
    </citation>
    <scope>IDENTIFICATION</scope>
</reference>
<dbReference type="InterPro" id="IPR000626">
    <property type="entry name" value="Ubiquitin-like_dom"/>
</dbReference>
<feature type="domain" description="Ubiquitin-like" evidence="1">
    <location>
        <begin position="837"/>
        <end position="912"/>
    </location>
</feature>
<dbReference type="Pfam" id="PF00240">
    <property type="entry name" value="ubiquitin"/>
    <property type="match status" value="17"/>
</dbReference>
<dbReference type="SMART" id="SM00213">
    <property type="entry name" value="UBQ"/>
    <property type="match status" value="16"/>
</dbReference>
<evidence type="ECO:0000313" key="2">
    <source>
        <dbReference type="EnsemblMetazoa" id="XP_050518579.1"/>
    </source>
</evidence>
<feature type="domain" description="Ubiquitin-like" evidence="1">
    <location>
        <begin position="305"/>
        <end position="380"/>
    </location>
</feature>
<dbReference type="SUPFAM" id="SSF54236">
    <property type="entry name" value="Ubiquitin-like"/>
    <property type="match status" value="17"/>
</dbReference>
<sequence>MQIFVKTLTGKTITLEVEPSDTIENVKAKIQDKEGIPPDQQRLIFAGKQLEDGRTLSDYNIQKESTLHLVLRLRGGMQIFVKTLTGKTITLEVEPSDTIENVKAKIQDKEGIPPDQQRLIFAGKQLEDGRTLSDYNIQKESTLHLVLRLRGGMQIFVKTLTGKTITLEVEPSDTIENVKAKIQDKEGIPPDQQRLIFAGKQLEDGRTLSDYNIQKESTLHLVLRLRGGMQIFVKTLTGKTITLEVEPSDTIENVKAKIQDKEGIPPDQQRLIFAGKQLEDGRTLSDYNIQKESTLHLVLRLRGGMQIFVKTLTGKTITLEVEPSDTIENVKTKIQDKEGIPPDQQRLIFAGKQLEDGRTLSDYNIQKESTLHLVLRLRGGMQIFVKTLTGKTITLEVEPSDTIENVKAKIQDKEGIPPDQQRLIFAGKQLEDGRTLSDYNIQKESTLHLVLRLRGGMQIFVKTLTGKTITLEVEPSDTIENVKAKIQDKEGIPPDQQRLIFAGKQLEDGRTLSDYNIQKESTLHLVLRLRGGMQIFVKTLTGKTITLEVEPSDTIENVKAKIQDKEGIPPDQQRLIFAGKQLEDGRTLSDYNIQKESTLHLVLRLRGGMQIFVKTLTGKTITLEVEPSDTIENVKAKIQDKEGIPPDQQRLIFAGKQLEDGRTLSDYNIQKESTLHLVLRLRGGMQIFVKTLTGKTITLEVEPSDTIENVKAKIQDKEGIPPDQQRLIFAGKQLEDGRTLSDYNIQKESTLHLVLRLRGGMQIFVKTLTGKTITLEVEPSDTIENVKAKIQDKEGIPPDQQRLIFAGKQLEDGRTLSDYNIQKESTLHLVLRLRGGMQIFVKTLTGKTITLEVEPSDTIENVKAKIQDKEGIPPDQQRLIFAGKQLEDGRTLSDYNIQKESTLHLVLRLRGGMQIFVKTLTGKTITLEVEPSDTIENVKAKIQDKEGMQIFVKTLTGKTITLEVEPSDTIENVKAKIQDKEGIPPDQQRLIFAGKQLEDGRTLSDYNIQKESTLHLVLRLRGGMQIFVKTLTGKTITLEVEPSDTIENVKAKIQDKEGIPPDQQRLIFAGKQLEDGRTLSDYNIQKESTLHLVLRLRGGMQIFVKTLTGKTITLEVEPSDTIENVKAKIQDKEGIPPDQQRLIFAGKQLEDGRTLSDYNIQKESTLHLVLRLRGGMQIFVKTLTGKTITLEVEPSDTIENVKAKIQDKEGIPPDQQRLIFAGKQLEDGRTLSDYNIQKESTLHLVLRLRGGN</sequence>
<feature type="domain" description="Ubiquitin-like" evidence="1">
    <location>
        <begin position="229"/>
        <end position="304"/>
    </location>
</feature>
<dbReference type="RefSeq" id="XP_050518579.1">
    <property type="nucleotide sequence ID" value="XM_050662622.1"/>
</dbReference>
<name>A0ABM5L812_DIAVI</name>
<organism evidence="2 3">
    <name type="scientific">Diabrotica virgifera virgifera</name>
    <name type="common">western corn rootworm</name>
    <dbReference type="NCBI Taxonomy" id="50390"/>
    <lineage>
        <taxon>Eukaryota</taxon>
        <taxon>Metazoa</taxon>
        <taxon>Ecdysozoa</taxon>
        <taxon>Arthropoda</taxon>
        <taxon>Hexapoda</taxon>
        <taxon>Insecta</taxon>
        <taxon>Pterygota</taxon>
        <taxon>Neoptera</taxon>
        <taxon>Endopterygota</taxon>
        <taxon>Coleoptera</taxon>
        <taxon>Polyphaga</taxon>
        <taxon>Cucujiformia</taxon>
        <taxon>Chrysomeloidea</taxon>
        <taxon>Chrysomelidae</taxon>
        <taxon>Galerucinae</taxon>
        <taxon>Diabroticina</taxon>
        <taxon>Diabroticites</taxon>
        <taxon>Diabrotica</taxon>
    </lineage>
</organism>
<dbReference type="PROSITE" id="PS00299">
    <property type="entry name" value="UBIQUITIN_1"/>
    <property type="match status" value="16"/>
</dbReference>
<evidence type="ECO:0000313" key="3">
    <source>
        <dbReference type="Proteomes" id="UP001652700"/>
    </source>
</evidence>
<feature type="domain" description="Ubiquitin-like" evidence="1">
    <location>
        <begin position="685"/>
        <end position="760"/>
    </location>
</feature>
<dbReference type="InterPro" id="IPR029071">
    <property type="entry name" value="Ubiquitin-like_domsf"/>
</dbReference>
<keyword evidence="3" id="KW-1185">Reference proteome</keyword>
<evidence type="ECO:0000259" key="1">
    <source>
        <dbReference type="PROSITE" id="PS50053"/>
    </source>
</evidence>